<dbReference type="Proteomes" id="UP000255515">
    <property type="component" value="Unassembled WGS sequence"/>
</dbReference>
<reference evidence="2 3" key="1">
    <citation type="submission" date="2018-06" db="EMBL/GenBank/DDBJ databases">
        <authorList>
            <consortium name="Pathogen Informatics"/>
            <person name="Doyle S."/>
        </authorList>
    </citation>
    <scope>NUCLEOTIDE SEQUENCE [LARGE SCALE GENOMIC DNA]</scope>
    <source>
        <strain evidence="2 3">NCTC11661</strain>
    </source>
</reference>
<dbReference type="SUPFAM" id="SSF54631">
    <property type="entry name" value="CBS-domain pair"/>
    <property type="match status" value="1"/>
</dbReference>
<dbReference type="Gene3D" id="3.10.580.10">
    <property type="entry name" value="CBS-domain"/>
    <property type="match status" value="1"/>
</dbReference>
<dbReference type="InterPro" id="IPR046342">
    <property type="entry name" value="CBS_dom_sf"/>
</dbReference>
<dbReference type="RefSeq" id="WP_002686663.1">
    <property type="nucleotide sequence ID" value="NZ_UFTJ01000001.1"/>
</dbReference>
<evidence type="ECO:0000313" key="3">
    <source>
        <dbReference type="Proteomes" id="UP000255515"/>
    </source>
</evidence>
<name>A0A376BZL8_9FLAO</name>
<feature type="domain" description="CBS" evidence="1">
    <location>
        <begin position="3"/>
        <end position="53"/>
    </location>
</feature>
<dbReference type="Pfam" id="PF00571">
    <property type="entry name" value="CBS"/>
    <property type="match status" value="1"/>
</dbReference>
<accession>A0A376BZL8</accession>
<evidence type="ECO:0000259" key="1">
    <source>
        <dbReference type="Pfam" id="PF00571"/>
    </source>
</evidence>
<dbReference type="AlphaFoldDB" id="A0A376BZL8"/>
<evidence type="ECO:0000313" key="2">
    <source>
        <dbReference type="EMBL" id="SSZ46914.1"/>
    </source>
</evidence>
<sequence length="217" mass="25423">MFVQEYITKDYPTFSLQDEIRNAFFAASEFGFTHIIVEENGDFIGMIPRECLVENESGSIEQLKPYLEKFALLEETQIWDTIKLFHTFNTNIIPVISMQEKYLGYVDYTDIFHEFAGYPLFSENGAVLTIQTQSLHYSFSEISQIVESNQAKIYGCFISEINDENIHITLKISSENLSSIGETFERYGYTIIQKYYHDEKSELIKDRFAFFQKYLEI</sequence>
<dbReference type="EMBL" id="UFTJ01000001">
    <property type="protein sequence ID" value="SSZ46914.1"/>
    <property type="molecule type" value="Genomic_DNA"/>
</dbReference>
<proteinExistence type="predicted"/>
<protein>
    <submittedName>
        <fullName evidence="2">CBS domain</fullName>
    </submittedName>
</protein>
<organism evidence="2 3">
    <name type="scientific">Bergeyella zoohelcum</name>
    <dbReference type="NCBI Taxonomy" id="1015"/>
    <lineage>
        <taxon>Bacteria</taxon>
        <taxon>Pseudomonadati</taxon>
        <taxon>Bacteroidota</taxon>
        <taxon>Flavobacteriia</taxon>
        <taxon>Flavobacteriales</taxon>
        <taxon>Weeksellaceae</taxon>
        <taxon>Bergeyella</taxon>
    </lineage>
</organism>
<gene>
    <name evidence="2" type="ORF">NCTC11661_00576</name>
</gene>
<dbReference type="InterPro" id="IPR000644">
    <property type="entry name" value="CBS_dom"/>
</dbReference>